<proteinExistence type="predicted"/>
<sequence>MSDSYIPGSCNIGAGEIRRRKAVAVIGGILTLITFYLLLASNASSALRLTLFLPAMIFAIGWVQTRKKFCLAYGFMGTFNFGKLGELSKVATKEEKELDRNTAINILVQAIILALAITGIGYFWPN</sequence>
<evidence type="ECO:0000256" key="1">
    <source>
        <dbReference type="SAM" id="Phobius"/>
    </source>
</evidence>
<accession>A0A6J7FMI5</accession>
<evidence type="ECO:0000313" key="2">
    <source>
        <dbReference type="EMBL" id="CAB4896667.1"/>
    </source>
</evidence>
<gene>
    <name evidence="2" type="ORF">UFOPK3555_00686</name>
</gene>
<dbReference type="EMBL" id="CAFBME010000062">
    <property type="protein sequence ID" value="CAB4896667.1"/>
    <property type="molecule type" value="Genomic_DNA"/>
</dbReference>
<reference evidence="2" key="1">
    <citation type="submission" date="2020-05" db="EMBL/GenBank/DDBJ databases">
        <authorList>
            <person name="Chiriac C."/>
            <person name="Salcher M."/>
            <person name="Ghai R."/>
            <person name="Kavagutti S V."/>
        </authorList>
    </citation>
    <scope>NUCLEOTIDE SEQUENCE</scope>
</reference>
<keyword evidence="1" id="KW-0472">Membrane</keyword>
<feature type="transmembrane region" description="Helical" evidence="1">
    <location>
        <begin position="103"/>
        <end position="124"/>
    </location>
</feature>
<name>A0A6J7FMI5_9ZZZZ</name>
<feature type="transmembrane region" description="Helical" evidence="1">
    <location>
        <begin position="22"/>
        <end position="39"/>
    </location>
</feature>
<dbReference type="AlphaFoldDB" id="A0A6J7FMI5"/>
<keyword evidence="1" id="KW-1133">Transmembrane helix</keyword>
<organism evidence="2">
    <name type="scientific">freshwater metagenome</name>
    <dbReference type="NCBI Taxonomy" id="449393"/>
    <lineage>
        <taxon>unclassified sequences</taxon>
        <taxon>metagenomes</taxon>
        <taxon>ecological metagenomes</taxon>
    </lineage>
</organism>
<feature type="transmembrane region" description="Helical" evidence="1">
    <location>
        <begin position="45"/>
        <end position="63"/>
    </location>
</feature>
<keyword evidence="1" id="KW-0812">Transmembrane</keyword>
<protein>
    <submittedName>
        <fullName evidence="2">Unannotated protein</fullName>
    </submittedName>
</protein>